<dbReference type="AlphaFoldDB" id="A0A815DI47"/>
<comment type="caution">
    <text evidence="2">The sequence shown here is derived from an EMBL/GenBank/DDBJ whole genome shotgun (WGS) entry which is preliminary data.</text>
</comment>
<dbReference type="Proteomes" id="UP000663829">
    <property type="component" value="Unassembled WGS sequence"/>
</dbReference>
<organism evidence="2 4">
    <name type="scientific">Didymodactylos carnosus</name>
    <dbReference type="NCBI Taxonomy" id="1234261"/>
    <lineage>
        <taxon>Eukaryota</taxon>
        <taxon>Metazoa</taxon>
        <taxon>Spiralia</taxon>
        <taxon>Gnathifera</taxon>
        <taxon>Rotifera</taxon>
        <taxon>Eurotatoria</taxon>
        <taxon>Bdelloidea</taxon>
        <taxon>Philodinida</taxon>
        <taxon>Philodinidae</taxon>
        <taxon>Didymodactylos</taxon>
    </lineage>
</organism>
<sequence>MFEQCTSWSEPGTTSLGDRSVSGNSSTLFNGVLSIFLDNNQNLYVSDYGNYRVQKCNLTTRQCTTVAGGHGNGTASNQFGLI</sequence>
<dbReference type="Gene3D" id="2.120.10.30">
    <property type="entry name" value="TolB, C-terminal domain"/>
    <property type="match status" value="1"/>
</dbReference>
<feature type="region of interest" description="Disordered" evidence="1">
    <location>
        <begin position="1"/>
        <end position="24"/>
    </location>
</feature>
<protein>
    <submittedName>
        <fullName evidence="2">Uncharacterized protein</fullName>
    </submittedName>
</protein>
<dbReference type="Proteomes" id="UP000681722">
    <property type="component" value="Unassembled WGS sequence"/>
</dbReference>
<dbReference type="InterPro" id="IPR011042">
    <property type="entry name" value="6-blade_b-propeller_TolB-like"/>
</dbReference>
<evidence type="ECO:0000313" key="4">
    <source>
        <dbReference type="Proteomes" id="UP000663829"/>
    </source>
</evidence>
<gene>
    <name evidence="2" type="ORF">GPM918_LOCUS28530</name>
    <name evidence="3" type="ORF">SRO942_LOCUS29035</name>
</gene>
<keyword evidence="4" id="KW-1185">Reference proteome</keyword>
<feature type="non-terminal residue" evidence="2">
    <location>
        <position position="1"/>
    </location>
</feature>
<dbReference type="EMBL" id="CAJOBC010037533">
    <property type="protein sequence ID" value="CAF4125508.1"/>
    <property type="molecule type" value="Genomic_DNA"/>
</dbReference>
<accession>A0A815DI47</accession>
<reference evidence="2" key="1">
    <citation type="submission" date="2021-02" db="EMBL/GenBank/DDBJ databases">
        <authorList>
            <person name="Nowell W R."/>
        </authorList>
    </citation>
    <scope>NUCLEOTIDE SEQUENCE</scope>
</reference>
<evidence type="ECO:0000256" key="1">
    <source>
        <dbReference type="SAM" id="MobiDB-lite"/>
    </source>
</evidence>
<evidence type="ECO:0000313" key="2">
    <source>
        <dbReference type="EMBL" id="CAF1301224.1"/>
    </source>
</evidence>
<dbReference type="EMBL" id="CAJNOQ010012491">
    <property type="protein sequence ID" value="CAF1301224.1"/>
    <property type="molecule type" value="Genomic_DNA"/>
</dbReference>
<proteinExistence type="predicted"/>
<evidence type="ECO:0000313" key="3">
    <source>
        <dbReference type="EMBL" id="CAF4125508.1"/>
    </source>
</evidence>
<dbReference type="SUPFAM" id="SSF63825">
    <property type="entry name" value="YWTD domain"/>
    <property type="match status" value="1"/>
</dbReference>
<name>A0A815DI47_9BILA</name>
<dbReference type="OrthoDB" id="10044505at2759"/>